<evidence type="ECO:0000256" key="3">
    <source>
        <dbReference type="ARBA" id="ARBA00022833"/>
    </source>
</evidence>
<dbReference type="InterPro" id="IPR050784">
    <property type="entry name" value="IAP"/>
</dbReference>
<evidence type="ECO:0000256" key="5">
    <source>
        <dbReference type="SAM" id="MobiDB-lite"/>
    </source>
</evidence>
<evidence type="ECO:0000313" key="8">
    <source>
        <dbReference type="Proteomes" id="UP001164746"/>
    </source>
</evidence>
<evidence type="ECO:0000256" key="2">
    <source>
        <dbReference type="ARBA" id="ARBA00022771"/>
    </source>
</evidence>
<keyword evidence="2 4" id="KW-0863">Zinc-finger</keyword>
<dbReference type="Gene3D" id="1.10.1170.10">
    <property type="entry name" value="Inhibitor Of Apoptosis Protein (2mihbC-IAP-1), Chain A"/>
    <property type="match status" value="3"/>
</dbReference>
<name>A0ABY7EDP7_MYAAR</name>
<feature type="region of interest" description="Disordered" evidence="5">
    <location>
        <begin position="86"/>
        <end position="109"/>
    </location>
</feature>
<dbReference type="PROSITE" id="PS50143">
    <property type="entry name" value="BIR_REPEAT_2"/>
    <property type="match status" value="3"/>
</dbReference>
<feature type="region of interest" description="Disordered" evidence="5">
    <location>
        <begin position="233"/>
        <end position="258"/>
    </location>
</feature>
<gene>
    <name evidence="7" type="ORF">MAR_017953</name>
</gene>
<dbReference type="EMBL" id="CP111017">
    <property type="protein sequence ID" value="WAR07995.1"/>
    <property type="molecule type" value="Genomic_DNA"/>
</dbReference>
<keyword evidence="3" id="KW-0862">Zinc</keyword>
<evidence type="ECO:0000256" key="1">
    <source>
        <dbReference type="ARBA" id="ARBA00006672"/>
    </source>
</evidence>
<evidence type="ECO:0000256" key="4">
    <source>
        <dbReference type="PROSITE-ProRule" id="PRU00175"/>
    </source>
</evidence>
<dbReference type="SUPFAM" id="SSF57924">
    <property type="entry name" value="Inhibitor of apoptosis (IAP) repeat"/>
    <property type="match status" value="3"/>
</dbReference>
<protein>
    <submittedName>
        <fullName evidence="7">BIR7B-like protein</fullName>
    </submittedName>
</protein>
<sequence>MSEDTNYEKLEGRLKSFEDWTFATDPQKLANAGFYATGYHDVVRCFACGLGLRYMKPEDDPLIEHSKHGPTTCHFLIQMCDNTQQKETDENGATNSTNGESDEMDELSRLEEQNTQLRARTTCKVCRERQALILLIPCSHLATCVQCEQNLTICPVCNRQVVETSFEEWTFTTDPGKLANAGFYATGYHDVVRCFACGLGLRYMKPEDDPLIEHMKHGPSTCHFLNHMSDNTQQKQTDENGATNSTNGESDEMDELSRLEEQNTQLRARTSCKVCRERQAIILLLPCSHLATCVQCEQNLTICPSFEEWTFTTDPGKLANAGFYATGYHDVVRCYACGLGLRYMKPEDDPLIEHSKHGPTTCHFLIQMCDNTQQEETDENGATNSTNGESDEMDELSRLEEQNTQLRARTTCKVCRERQAIILLLPCSHLATCVQCEPNLSICPVCNRQVMETVKTFLG</sequence>
<evidence type="ECO:0000259" key="6">
    <source>
        <dbReference type="PROSITE" id="PS50089"/>
    </source>
</evidence>
<reference evidence="7" key="1">
    <citation type="submission" date="2022-11" db="EMBL/GenBank/DDBJ databases">
        <title>Centuries of genome instability and evolution in soft-shell clam transmissible cancer (bioRxiv).</title>
        <authorList>
            <person name="Hart S.F.M."/>
            <person name="Yonemitsu M.A."/>
            <person name="Giersch R.M."/>
            <person name="Beal B.F."/>
            <person name="Arriagada G."/>
            <person name="Davis B.W."/>
            <person name="Ostrander E.A."/>
            <person name="Goff S.P."/>
            <person name="Metzger M.J."/>
        </authorList>
    </citation>
    <scope>NUCLEOTIDE SEQUENCE</scope>
    <source>
        <strain evidence="7">MELC-2E11</strain>
        <tissue evidence="7">Siphon/mantle</tissue>
    </source>
</reference>
<dbReference type="Pfam" id="PF13920">
    <property type="entry name" value="zf-C3HC4_3"/>
    <property type="match status" value="3"/>
</dbReference>
<feature type="compositionally biased region" description="Polar residues" evidence="5">
    <location>
        <begin position="233"/>
        <end position="248"/>
    </location>
</feature>
<dbReference type="Pfam" id="PF00653">
    <property type="entry name" value="BIR"/>
    <property type="match status" value="3"/>
</dbReference>
<feature type="domain" description="RING-type" evidence="6">
    <location>
        <begin position="123"/>
        <end position="158"/>
    </location>
</feature>
<keyword evidence="2 4" id="KW-0479">Metal-binding</keyword>
<keyword evidence="8" id="KW-1185">Reference proteome</keyword>
<dbReference type="Gene3D" id="3.30.40.10">
    <property type="entry name" value="Zinc/RING finger domain, C3HC4 (zinc finger)"/>
    <property type="match status" value="3"/>
</dbReference>
<dbReference type="InterPro" id="IPR001841">
    <property type="entry name" value="Znf_RING"/>
</dbReference>
<dbReference type="InterPro" id="IPR001370">
    <property type="entry name" value="BIR_rpt"/>
</dbReference>
<feature type="domain" description="RING-type" evidence="6">
    <location>
        <begin position="412"/>
        <end position="447"/>
    </location>
</feature>
<feature type="region of interest" description="Disordered" evidence="5">
    <location>
        <begin position="376"/>
        <end position="399"/>
    </location>
</feature>
<dbReference type="PANTHER" id="PTHR10044:SF139">
    <property type="entry name" value="DEATH-ASSOCIATED INHIBITOR OF APOPTOSIS 2"/>
    <property type="match status" value="1"/>
</dbReference>
<comment type="similarity">
    <text evidence="1">Belongs to the IAP family.</text>
</comment>
<dbReference type="SMART" id="SM00238">
    <property type="entry name" value="BIR"/>
    <property type="match status" value="3"/>
</dbReference>
<organism evidence="7 8">
    <name type="scientific">Mya arenaria</name>
    <name type="common">Soft-shell clam</name>
    <dbReference type="NCBI Taxonomy" id="6604"/>
    <lineage>
        <taxon>Eukaryota</taxon>
        <taxon>Metazoa</taxon>
        <taxon>Spiralia</taxon>
        <taxon>Lophotrochozoa</taxon>
        <taxon>Mollusca</taxon>
        <taxon>Bivalvia</taxon>
        <taxon>Autobranchia</taxon>
        <taxon>Heteroconchia</taxon>
        <taxon>Euheterodonta</taxon>
        <taxon>Imparidentia</taxon>
        <taxon>Neoheterodontei</taxon>
        <taxon>Myida</taxon>
        <taxon>Myoidea</taxon>
        <taxon>Myidae</taxon>
        <taxon>Mya</taxon>
    </lineage>
</organism>
<evidence type="ECO:0000313" key="7">
    <source>
        <dbReference type="EMBL" id="WAR07995.1"/>
    </source>
</evidence>
<accession>A0ABY7EDP7</accession>
<dbReference type="CDD" id="cd00022">
    <property type="entry name" value="BIR"/>
    <property type="match status" value="3"/>
</dbReference>
<dbReference type="PANTHER" id="PTHR10044">
    <property type="entry name" value="INHIBITOR OF APOPTOSIS"/>
    <property type="match status" value="1"/>
</dbReference>
<dbReference type="PROSITE" id="PS50089">
    <property type="entry name" value="ZF_RING_2"/>
    <property type="match status" value="2"/>
</dbReference>
<dbReference type="Proteomes" id="UP001164746">
    <property type="component" value="Chromosome 6"/>
</dbReference>
<dbReference type="SMART" id="SM00184">
    <property type="entry name" value="RING"/>
    <property type="match status" value="3"/>
</dbReference>
<feature type="compositionally biased region" description="Polar residues" evidence="5">
    <location>
        <begin position="90"/>
        <end position="99"/>
    </location>
</feature>
<dbReference type="InterPro" id="IPR013083">
    <property type="entry name" value="Znf_RING/FYVE/PHD"/>
</dbReference>
<proteinExistence type="inferred from homology"/>